<keyword evidence="3" id="KW-1185">Reference proteome</keyword>
<dbReference type="OrthoDB" id="4508584at2759"/>
<evidence type="ECO:0000313" key="3">
    <source>
        <dbReference type="Proteomes" id="UP000249402"/>
    </source>
</evidence>
<feature type="region of interest" description="Disordered" evidence="1">
    <location>
        <begin position="169"/>
        <end position="217"/>
    </location>
</feature>
<evidence type="ECO:0000256" key="1">
    <source>
        <dbReference type="SAM" id="MobiDB-lite"/>
    </source>
</evidence>
<protein>
    <submittedName>
        <fullName evidence="2">Uncharacterized protein</fullName>
    </submittedName>
</protein>
<reference evidence="2 3" key="1">
    <citation type="submission" date="2018-02" db="EMBL/GenBank/DDBJ databases">
        <title>The genomes of Aspergillus section Nigri reveals drivers in fungal speciation.</title>
        <authorList>
            <consortium name="DOE Joint Genome Institute"/>
            <person name="Vesth T.C."/>
            <person name="Nybo J."/>
            <person name="Theobald S."/>
            <person name="Brandl J."/>
            <person name="Frisvad J.C."/>
            <person name="Nielsen K.F."/>
            <person name="Lyhne E.K."/>
            <person name="Kogle M.E."/>
            <person name="Kuo A."/>
            <person name="Riley R."/>
            <person name="Clum A."/>
            <person name="Nolan M."/>
            <person name="Lipzen A."/>
            <person name="Salamov A."/>
            <person name="Henrissat B."/>
            <person name="Wiebenga A."/>
            <person name="De vries R.P."/>
            <person name="Grigoriev I.V."/>
            <person name="Mortensen U.H."/>
            <person name="Andersen M.R."/>
            <person name="Baker S.E."/>
        </authorList>
    </citation>
    <scope>NUCLEOTIDE SEQUENCE [LARGE SCALE GENOMIC DNA]</scope>
    <source>
        <strain evidence="2 3">CBS 121593</strain>
    </source>
</reference>
<feature type="region of interest" description="Disordered" evidence="1">
    <location>
        <begin position="1"/>
        <end position="27"/>
    </location>
</feature>
<dbReference type="EMBL" id="KZ824438">
    <property type="protein sequence ID" value="RAL00792.1"/>
    <property type="molecule type" value="Genomic_DNA"/>
</dbReference>
<dbReference type="AlphaFoldDB" id="A0A395GYV0"/>
<dbReference type="VEuPathDB" id="FungiDB:BO80DRAFT_434883"/>
<dbReference type="Proteomes" id="UP000249402">
    <property type="component" value="Unassembled WGS sequence"/>
</dbReference>
<sequence>MQSPQSPERRTTGMIRPVGYRIRNSNPKKRPNAVEVLIAEAKYFLADTTVEVTNPSLSQEVGSTPDNPTTLDDEPTNVSVSQPTADGMNDPRAGVVPRISAENVIKPILISGNACHLIARPGATNYSMACSPSRRSLRIVKQGGSPNYSWMYPVGHRRIVLLSEVDKTEPRKKPDNALNHLTSPTLRRQGFATRDCSGGLEPGRESSEGSTSCDASE</sequence>
<proteinExistence type="predicted"/>
<dbReference type="GeneID" id="37225752"/>
<name>A0A395GYV0_9EURO</name>
<dbReference type="RefSeq" id="XP_025575119.1">
    <property type="nucleotide sequence ID" value="XM_025720887.1"/>
</dbReference>
<feature type="compositionally biased region" description="Polar residues" evidence="1">
    <location>
        <begin position="208"/>
        <end position="217"/>
    </location>
</feature>
<organism evidence="2 3">
    <name type="scientific">Aspergillus ibericus CBS 121593</name>
    <dbReference type="NCBI Taxonomy" id="1448316"/>
    <lineage>
        <taxon>Eukaryota</taxon>
        <taxon>Fungi</taxon>
        <taxon>Dikarya</taxon>
        <taxon>Ascomycota</taxon>
        <taxon>Pezizomycotina</taxon>
        <taxon>Eurotiomycetes</taxon>
        <taxon>Eurotiomycetidae</taxon>
        <taxon>Eurotiales</taxon>
        <taxon>Aspergillaceae</taxon>
        <taxon>Aspergillus</taxon>
        <taxon>Aspergillus subgen. Circumdati</taxon>
    </lineage>
</organism>
<evidence type="ECO:0000313" key="2">
    <source>
        <dbReference type="EMBL" id="RAL00792.1"/>
    </source>
</evidence>
<accession>A0A395GYV0</accession>
<feature type="compositionally biased region" description="Polar residues" evidence="1">
    <location>
        <begin position="55"/>
        <end position="84"/>
    </location>
</feature>
<feature type="region of interest" description="Disordered" evidence="1">
    <location>
        <begin position="55"/>
        <end position="92"/>
    </location>
</feature>
<gene>
    <name evidence="2" type="ORF">BO80DRAFT_434883</name>
</gene>